<dbReference type="PRINTS" id="PR00032">
    <property type="entry name" value="HTHARAC"/>
</dbReference>
<evidence type="ECO:0000256" key="2">
    <source>
        <dbReference type="ARBA" id="ARBA00023125"/>
    </source>
</evidence>
<feature type="domain" description="HTH araC/xylS-type" evidence="4">
    <location>
        <begin position="180"/>
        <end position="278"/>
    </location>
</feature>
<dbReference type="Gene3D" id="1.10.10.60">
    <property type="entry name" value="Homeodomain-like"/>
    <property type="match status" value="2"/>
</dbReference>
<dbReference type="InterPro" id="IPR009057">
    <property type="entry name" value="Homeodomain-like_sf"/>
</dbReference>
<dbReference type="InterPro" id="IPR018062">
    <property type="entry name" value="HTH_AraC-typ_CS"/>
</dbReference>
<keyword evidence="3" id="KW-0804">Transcription</keyword>
<dbReference type="PANTHER" id="PTHR43280:SF30">
    <property type="entry name" value="MMSAB OPERON REGULATORY PROTEIN"/>
    <property type="match status" value="1"/>
</dbReference>
<reference evidence="5" key="1">
    <citation type="journal article" date="2021" name="PeerJ">
        <title>Extensive microbial diversity within the chicken gut microbiome revealed by metagenomics and culture.</title>
        <authorList>
            <person name="Gilroy R."/>
            <person name="Ravi A."/>
            <person name="Getino M."/>
            <person name="Pursley I."/>
            <person name="Horton D.L."/>
            <person name="Alikhan N.F."/>
            <person name="Baker D."/>
            <person name="Gharbi K."/>
            <person name="Hall N."/>
            <person name="Watson M."/>
            <person name="Adriaenssens E.M."/>
            <person name="Foster-Nyarko E."/>
            <person name="Jarju S."/>
            <person name="Secka A."/>
            <person name="Antonio M."/>
            <person name="Oren A."/>
            <person name="Chaudhuri R.R."/>
            <person name="La Ragione R."/>
            <person name="Hildebrand F."/>
            <person name="Pallen M.J."/>
        </authorList>
    </citation>
    <scope>NUCLEOTIDE SEQUENCE</scope>
    <source>
        <strain evidence="5">2239</strain>
    </source>
</reference>
<dbReference type="PROSITE" id="PS00041">
    <property type="entry name" value="HTH_ARAC_FAMILY_1"/>
    <property type="match status" value="1"/>
</dbReference>
<reference evidence="5" key="2">
    <citation type="submission" date="2021-04" db="EMBL/GenBank/DDBJ databases">
        <authorList>
            <person name="Gilroy R."/>
        </authorList>
    </citation>
    <scope>NUCLEOTIDE SEQUENCE</scope>
    <source>
        <strain evidence="5">2239</strain>
    </source>
</reference>
<organism evidence="5 6">
    <name type="scientific">Candidatus Allofournierella pullicola</name>
    <dbReference type="NCBI Taxonomy" id="2838596"/>
    <lineage>
        <taxon>Bacteria</taxon>
        <taxon>Bacillati</taxon>
        <taxon>Bacillota</taxon>
        <taxon>Clostridia</taxon>
        <taxon>Eubacteriales</taxon>
        <taxon>Oscillospiraceae</taxon>
        <taxon>Allofournierella</taxon>
    </lineage>
</organism>
<dbReference type="InterPro" id="IPR020449">
    <property type="entry name" value="Tscrpt_reg_AraC-type_HTH"/>
</dbReference>
<protein>
    <submittedName>
        <fullName evidence="5">AraC family transcriptional regulator</fullName>
    </submittedName>
</protein>
<dbReference type="AlphaFoldDB" id="A0A9D2AED0"/>
<sequence>MDVSSKEILPPSKVYFYTCSALAREIFFFPLCTGHFYCTKGYEVDRGRYDSFLLIYVVAGKGYVYDGPQRLEVRAGEFVLVDCYQPQHYGTDDNWEIYWLHFDGKVARQYYELCIQNGPLLRPDDAAMCARQLQRIYEAFHGERSVNEADVSRRIVNFLTAFMQPPERAKRQNKATDIVDETLSYITENIAKPLPLASLAQNVSMSPFYFSRLFKRETGFSPHEYIMHARVNKAKYLLKFTTLPLKEIARSCGFSSECNFSTAFKKISGVTPCSFRAGNA</sequence>
<evidence type="ECO:0000313" key="5">
    <source>
        <dbReference type="EMBL" id="HIX05772.1"/>
    </source>
</evidence>
<evidence type="ECO:0000259" key="4">
    <source>
        <dbReference type="PROSITE" id="PS01124"/>
    </source>
</evidence>
<name>A0A9D2AED0_9FIRM</name>
<dbReference type="Proteomes" id="UP000824193">
    <property type="component" value="Unassembled WGS sequence"/>
</dbReference>
<evidence type="ECO:0000313" key="6">
    <source>
        <dbReference type="Proteomes" id="UP000824193"/>
    </source>
</evidence>
<dbReference type="SUPFAM" id="SSF46689">
    <property type="entry name" value="Homeodomain-like"/>
    <property type="match status" value="2"/>
</dbReference>
<dbReference type="Pfam" id="PF12833">
    <property type="entry name" value="HTH_18"/>
    <property type="match status" value="1"/>
</dbReference>
<dbReference type="SMART" id="SM00342">
    <property type="entry name" value="HTH_ARAC"/>
    <property type="match status" value="1"/>
</dbReference>
<dbReference type="SUPFAM" id="SSF51215">
    <property type="entry name" value="Regulatory protein AraC"/>
    <property type="match status" value="1"/>
</dbReference>
<dbReference type="EMBL" id="DXFW01000020">
    <property type="protein sequence ID" value="HIX05772.1"/>
    <property type="molecule type" value="Genomic_DNA"/>
</dbReference>
<keyword evidence="2" id="KW-0238">DNA-binding</keyword>
<accession>A0A9D2AED0</accession>
<dbReference type="Pfam" id="PF02311">
    <property type="entry name" value="AraC_binding"/>
    <property type="match status" value="1"/>
</dbReference>
<dbReference type="InterPro" id="IPR018060">
    <property type="entry name" value="HTH_AraC"/>
</dbReference>
<dbReference type="PANTHER" id="PTHR43280">
    <property type="entry name" value="ARAC-FAMILY TRANSCRIPTIONAL REGULATOR"/>
    <property type="match status" value="1"/>
</dbReference>
<dbReference type="InterPro" id="IPR003313">
    <property type="entry name" value="AraC-bd"/>
</dbReference>
<dbReference type="GO" id="GO:0003700">
    <property type="term" value="F:DNA-binding transcription factor activity"/>
    <property type="evidence" value="ECO:0007669"/>
    <property type="project" value="InterPro"/>
</dbReference>
<evidence type="ECO:0000256" key="3">
    <source>
        <dbReference type="ARBA" id="ARBA00023163"/>
    </source>
</evidence>
<gene>
    <name evidence="5" type="ORF">H9865_06690</name>
</gene>
<evidence type="ECO:0000256" key="1">
    <source>
        <dbReference type="ARBA" id="ARBA00023015"/>
    </source>
</evidence>
<comment type="caution">
    <text evidence="5">The sequence shown here is derived from an EMBL/GenBank/DDBJ whole genome shotgun (WGS) entry which is preliminary data.</text>
</comment>
<proteinExistence type="predicted"/>
<dbReference type="Gene3D" id="2.60.120.280">
    <property type="entry name" value="Regulatory protein AraC"/>
    <property type="match status" value="1"/>
</dbReference>
<keyword evidence="1" id="KW-0805">Transcription regulation</keyword>
<dbReference type="GO" id="GO:0043565">
    <property type="term" value="F:sequence-specific DNA binding"/>
    <property type="evidence" value="ECO:0007669"/>
    <property type="project" value="InterPro"/>
</dbReference>
<dbReference type="PROSITE" id="PS01124">
    <property type="entry name" value="HTH_ARAC_FAMILY_2"/>
    <property type="match status" value="1"/>
</dbReference>
<dbReference type="InterPro" id="IPR037923">
    <property type="entry name" value="HTH-like"/>
</dbReference>